<evidence type="ECO:0000313" key="2">
    <source>
        <dbReference type="EMBL" id="KKM04611.1"/>
    </source>
</evidence>
<name>A0A0F9JFL4_9ZZZZ</name>
<comment type="caution">
    <text evidence="2">The sequence shown here is derived from an EMBL/GenBank/DDBJ whole genome shotgun (WGS) entry which is preliminary data.</text>
</comment>
<dbReference type="NCBIfam" id="TIGR03161">
    <property type="entry name" value="ribazole_CobZ"/>
    <property type="match status" value="1"/>
</dbReference>
<proteinExistence type="predicted"/>
<feature type="domain" description="YutG/PgpA" evidence="1">
    <location>
        <begin position="51"/>
        <end position="138"/>
    </location>
</feature>
<dbReference type="Pfam" id="PF04608">
    <property type="entry name" value="PgpA"/>
    <property type="match status" value="1"/>
</dbReference>
<dbReference type="Gene3D" id="1.10.3760.10">
    <property type="entry name" value="PgpA-like"/>
    <property type="match status" value="1"/>
</dbReference>
<gene>
    <name evidence="2" type="ORF">LCGC14_1762490</name>
</gene>
<dbReference type="InterPro" id="IPR036681">
    <property type="entry name" value="PgpA-like_sf"/>
</dbReference>
<dbReference type="AlphaFoldDB" id="A0A0F9JFL4"/>
<dbReference type="SUPFAM" id="SSF101307">
    <property type="entry name" value="YutG-like"/>
    <property type="match status" value="1"/>
</dbReference>
<evidence type="ECO:0000259" key="1">
    <source>
        <dbReference type="Pfam" id="PF04608"/>
    </source>
</evidence>
<dbReference type="EMBL" id="LAZR01016414">
    <property type="protein sequence ID" value="KKM04611.1"/>
    <property type="molecule type" value="Genomic_DNA"/>
</dbReference>
<protein>
    <recommendedName>
        <fullName evidence="1">YutG/PgpA domain-containing protein</fullName>
    </recommendedName>
</protein>
<dbReference type="InterPro" id="IPR017577">
    <property type="entry name" value="Ribazole_CobZ"/>
</dbReference>
<sequence>MAKEGINLKDLINTALEMYIPHPKLGTKEEMARKLREEFKKTFQDVNVCALVIAGLYLEEAGKKGLIPGLSREEYRKDPVHLIADELLGIQIAQYIAGSRALFEFERFDKKKPGILKGLPPVMDDVIGGLIAGVLVKVCS</sequence>
<reference evidence="2" key="1">
    <citation type="journal article" date="2015" name="Nature">
        <title>Complex archaea that bridge the gap between prokaryotes and eukaryotes.</title>
        <authorList>
            <person name="Spang A."/>
            <person name="Saw J.H."/>
            <person name="Jorgensen S.L."/>
            <person name="Zaremba-Niedzwiedzka K."/>
            <person name="Martijn J."/>
            <person name="Lind A.E."/>
            <person name="van Eijk R."/>
            <person name="Schleper C."/>
            <person name="Guy L."/>
            <person name="Ettema T.J."/>
        </authorList>
    </citation>
    <scope>NUCLEOTIDE SEQUENCE</scope>
</reference>
<dbReference type="GO" id="GO:0006629">
    <property type="term" value="P:lipid metabolic process"/>
    <property type="evidence" value="ECO:0007669"/>
    <property type="project" value="InterPro"/>
</dbReference>
<accession>A0A0F9JFL4</accession>
<dbReference type="GO" id="GO:0008962">
    <property type="term" value="F:phosphatidylglycerophosphatase activity"/>
    <property type="evidence" value="ECO:0007669"/>
    <property type="project" value="InterPro"/>
</dbReference>
<organism evidence="2">
    <name type="scientific">marine sediment metagenome</name>
    <dbReference type="NCBI Taxonomy" id="412755"/>
    <lineage>
        <taxon>unclassified sequences</taxon>
        <taxon>metagenomes</taxon>
        <taxon>ecological metagenomes</taxon>
    </lineage>
</organism>
<dbReference type="InterPro" id="IPR007686">
    <property type="entry name" value="YutG/PgpA"/>
</dbReference>